<evidence type="ECO:0000313" key="7">
    <source>
        <dbReference type="EMBL" id="ATS17648.1"/>
    </source>
</evidence>
<protein>
    <submittedName>
        <fullName evidence="7">Transposase</fullName>
    </submittedName>
</protein>
<sequence length="429" mass="48771">MFGCQQVLLNPNNELKGVMEFVCSEANKLTNQGIYYARQLHFKTGQWIGKHSLSYEYKTSKHFQALYSQAAQQTLISVYESFKSYRALLKLWRGGELAEKPRMPNYRKKGGLAVVSYPKQALKLVDGMIRVPLGQLVKVWFQIDSFTVPVPSNLKFEDIKELRILPRNGCFYTEFVYRLNPVQIDVDPMRVLGIDSGLNNWLTCVSNVGTSFIVDGLHLKSLNRWYNKQIAKLKEGKPQGFWSKRLAQLTEKRNRQIRDAVNKAARIVIDHCTRNRIGRIVFGWNQQQKDGSNLGKKTNQKFVQIPTARLKERIAQLAEQYGIEFVETEESYTSQASFVDGDFLPTFGEKPDSWKSSGKRTKRGLFRTAQNWYINADCNGAANILRKVATMLGLSLSGVGRGSLTAPTRIKLWVTAQGKSEATRLQPVA</sequence>
<reference evidence="7 8" key="1">
    <citation type="submission" date="2016-11" db="EMBL/GenBank/DDBJ databases">
        <title>Complete genome sequence of thermophilic cyanobacteria strain Synechococcus sp. PCC6715.</title>
        <authorList>
            <person name="Tang J."/>
            <person name="Daroch M."/>
            <person name="Liang Y."/>
            <person name="Jiang D."/>
            <person name="Shah M."/>
        </authorList>
    </citation>
    <scope>NUCLEOTIDE SEQUENCE [LARGE SCALE GENOMIC DNA]</scope>
    <source>
        <strain evidence="7 8">PCC 6715</strain>
    </source>
</reference>
<evidence type="ECO:0000256" key="4">
    <source>
        <dbReference type="ARBA" id="ARBA00023172"/>
    </source>
</evidence>
<name>A0A2D2PZG6_PARLV</name>
<gene>
    <name evidence="7" type="ORF">BRW62_01575</name>
</gene>
<dbReference type="OrthoDB" id="570861at2"/>
<dbReference type="AlphaFoldDB" id="A0A2D2PZG6"/>
<organism evidence="7 8">
    <name type="scientific">Parathermosynechococcus lividus PCC 6715</name>
    <dbReference type="NCBI Taxonomy" id="1917166"/>
    <lineage>
        <taxon>Bacteria</taxon>
        <taxon>Bacillati</taxon>
        <taxon>Cyanobacteriota</taxon>
        <taxon>Cyanophyceae</taxon>
        <taxon>Acaryochloridales</taxon>
        <taxon>Thermosynechococcaceae</taxon>
        <taxon>Parathermosynechococcus</taxon>
    </lineage>
</organism>
<keyword evidence="8" id="KW-1185">Reference proteome</keyword>
<dbReference type="InterPro" id="IPR010095">
    <property type="entry name" value="Cas12f1-like_TNB"/>
</dbReference>
<reference evidence="8" key="2">
    <citation type="journal article" date="2022" name="Front. Microbiol.">
        <title>Comparative Genomic Analysis Revealed Distinct Molecular Components and Organization of CO2-Concentrating Mechanism in Thermophilic Cyanobacteria.</title>
        <authorList>
            <person name="Tang J."/>
            <person name="Zhou H."/>
            <person name="Yao D."/>
            <person name="Riaz S."/>
            <person name="You D."/>
            <person name="Klepacz-Smolka A."/>
            <person name="Daroch M."/>
        </authorList>
    </citation>
    <scope>NUCLEOTIDE SEQUENCE [LARGE SCALE GENOMIC DNA]</scope>
    <source>
        <strain evidence="8">PCC 6715</strain>
    </source>
</reference>
<dbReference type="RefSeq" id="WP_099797890.1">
    <property type="nucleotide sequence ID" value="NZ_CP018092.1"/>
</dbReference>
<evidence type="ECO:0000256" key="3">
    <source>
        <dbReference type="ARBA" id="ARBA00023125"/>
    </source>
</evidence>
<accession>A0A2D2PZG6</accession>
<dbReference type="NCBIfam" id="TIGR01766">
    <property type="entry name" value="IS200/IS605 family accessory protein TnpB-like domain"/>
    <property type="match status" value="1"/>
</dbReference>
<evidence type="ECO:0000313" key="8">
    <source>
        <dbReference type="Proteomes" id="UP000231057"/>
    </source>
</evidence>
<dbReference type="GO" id="GO:0006310">
    <property type="term" value="P:DNA recombination"/>
    <property type="evidence" value="ECO:0007669"/>
    <property type="project" value="UniProtKB-KW"/>
</dbReference>
<dbReference type="KEGG" id="slw:BRW62_01575"/>
<dbReference type="Pfam" id="PF07282">
    <property type="entry name" value="Cas12f1-like_TNB"/>
    <property type="match status" value="1"/>
</dbReference>
<feature type="domain" description="Cas12f1-like TNB" evidence="6">
    <location>
        <begin position="309"/>
        <end position="384"/>
    </location>
</feature>
<keyword evidence="4" id="KW-0233">DNA recombination</keyword>
<dbReference type="Proteomes" id="UP000231057">
    <property type="component" value="Chromosome"/>
</dbReference>
<feature type="domain" description="Probable transposase IS891/IS1136/IS1341" evidence="5">
    <location>
        <begin position="177"/>
        <end position="283"/>
    </location>
</feature>
<dbReference type="GO" id="GO:0032196">
    <property type="term" value="P:transposition"/>
    <property type="evidence" value="ECO:0007669"/>
    <property type="project" value="UniProtKB-KW"/>
</dbReference>
<dbReference type="NCBIfam" id="NF040570">
    <property type="entry name" value="guided_TnpB"/>
    <property type="match status" value="1"/>
</dbReference>
<keyword evidence="2" id="KW-0815">Transposition</keyword>
<evidence type="ECO:0000259" key="6">
    <source>
        <dbReference type="Pfam" id="PF07282"/>
    </source>
</evidence>
<dbReference type="GO" id="GO:0003677">
    <property type="term" value="F:DNA binding"/>
    <property type="evidence" value="ECO:0007669"/>
    <property type="project" value="UniProtKB-KW"/>
</dbReference>
<dbReference type="EMBL" id="CP018092">
    <property type="protein sequence ID" value="ATS17648.1"/>
    <property type="molecule type" value="Genomic_DNA"/>
</dbReference>
<evidence type="ECO:0000256" key="2">
    <source>
        <dbReference type="ARBA" id="ARBA00022578"/>
    </source>
</evidence>
<evidence type="ECO:0000259" key="5">
    <source>
        <dbReference type="Pfam" id="PF01385"/>
    </source>
</evidence>
<evidence type="ECO:0000256" key="1">
    <source>
        <dbReference type="ARBA" id="ARBA00008761"/>
    </source>
</evidence>
<keyword evidence="3" id="KW-0238">DNA-binding</keyword>
<proteinExistence type="inferred from homology"/>
<dbReference type="InterPro" id="IPR001959">
    <property type="entry name" value="Transposase"/>
</dbReference>
<comment type="similarity">
    <text evidence="1">In the C-terminal section; belongs to the transposase 35 family.</text>
</comment>
<dbReference type="Pfam" id="PF01385">
    <property type="entry name" value="OrfB_IS605"/>
    <property type="match status" value="1"/>
</dbReference>